<feature type="compositionally biased region" description="Acidic residues" evidence="1">
    <location>
        <begin position="287"/>
        <end position="296"/>
    </location>
</feature>
<dbReference type="AlphaFoldDB" id="A0A8H3D459"/>
<dbReference type="Proteomes" id="UP000663888">
    <property type="component" value="Unassembled WGS sequence"/>
</dbReference>
<comment type="caution">
    <text evidence="4">The sequence shown here is derived from an EMBL/GenBank/DDBJ whole genome shotgun (WGS) entry which is preliminary data.</text>
</comment>
<organism evidence="4 5">
    <name type="scientific">Rhizoctonia solani</name>
    <dbReference type="NCBI Taxonomy" id="456999"/>
    <lineage>
        <taxon>Eukaryota</taxon>
        <taxon>Fungi</taxon>
        <taxon>Dikarya</taxon>
        <taxon>Basidiomycota</taxon>
        <taxon>Agaricomycotina</taxon>
        <taxon>Agaricomycetes</taxon>
        <taxon>Cantharellales</taxon>
        <taxon>Ceratobasidiaceae</taxon>
        <taxon>Rhizoctonia</taxon>
    </lineage>
</organism>
<dbReference type="Proteomes" id="UP000663861">
    <property type="component" value="Unassembled WGS sequence"/>
</dbReference>
<evidence type="ECO:0000256" key="1">
    <source>
        <dbReference type="SAM" id="MobiDB-lite"/>
    </source>
</evidence>
<dbReference type="SUPFAM" id="SSF55729">
    <property type="entry name" value="Acyl-CoA N-acyltransferases (Nat)"/>
    <property type="match status" value="1"/>
</dbReference>
<protein>
    <recommendedName>
        <fullName evidence="2">N-acetyltransferase domain-containing protein</fullName>
    </recommendedName>
</protein>
<evidence type="ECO:0000313" key="4">
    <source>
        <dbReference type="EMBL" id="CAE6509672.1"/>
    </source>
</evidence>
<gene>
    <name evidence="4" type="ORF">RDB_LOCUS135520</name>
    <name evidence="3" type="ORF">RDB_LOCUS155695</name>
</gene>
<dbReference type="InterPro" id="IPR000182">
    <property type="entry name" value="GNAT_dom"/>
</dbReference>
<name>A0A8H3D459_9AGAM</name>
<dbReference type="GO" id="GO:0016747">
    <property type="term" value="F:acyltransferase activity, transferring groups other than amino-acyl groups"/>
    <property type="evidence" value="ECO:0007669"/>
    <property type="project" value="InterPro"/>
</dbReference>
<dbReference type="Gene3D" id="3.40.630.30">
    <property type="match status" value="1"/>
</dbReference>
<dbReference type="PROSITE" id="PS51186">
    <property type="entry name" value="GNAT"/>
    <property type="match status" value="1"/>
</dbReference>
<evidence type="ECO:0000313" key="5">
    <source>
        <dbReference type="Proteomes" id="UP000663861"/>
    </source>
</evidence>
<dbReference type="InterPro" id="IPR016181">
    <property type="entry name" value="Acyl_CoA_acyltransferase"/>
</dbReference>
<sequence>MSTRTQGPKELEIALLQSHGGIIPYEHFYELIDQLQKAGSLDHVSPIPSSLGEFDVLYLILRKGYRCNFDEAGNQIYVHITDADENSYWLAGFAYLGFPAYRHRWESATKSGNHTMGDTGDISISLLPAAQKQGYGRFVVQRLIKHAFDTLRIPRVTASVICPVQPSYSAATKKQVVYNTKRLCWVFEKFGFKFEGVSRGVVPSTRLTDNPEPIWHDVHRMSMLQTDYFEGGRSYLLSHTRPFHDEMTTQKVPESPWESMIHRQEEEKSDMKSWDKKTQTESVNDACESEDNDGNDSDGTVLGDNTGSDEDWDMASDHDD</sequence>
<dbReference type="EMBL" id="CAJMWY010003861">
    <property type="protein sequence ID" value="CAE6509672.1"/>
    <property type="molecule type" value="Genomic_DNA"/>
</dbReference>
<evidence type="ECO:0000259" key="2">
    <source>
        <dbReference type="PROSITE" id="PS51186"/>
    </source>
</evidence>
<proteinExistence type="predicted"/>
<dbReference type="EMBL" id="CAJMWX010001706">
    <property type="protein sequence ID" value="CAE6502810.1"/>
    <property type="molecule type" value="Genomic_DNA"/>
</dbReference>
<feature type="region of interest" description="Disordered" evidence="1">
    <location>
        <begin position="263"/>
        <end position="320"/>
    </location>
</feature>
<reference evidence="4" key="1">
    <citation type="submission" date="2021-01" db="EMBL/GenBank/DDBJ databases">
        <authorList>
            <person name="Kaushik A."/>
        </authorList>
    </citation>
    <scope>NUCLEOTIDE SEQUENCE</scope>
    <source>
        <strain evidence="3">AG4-R118</strain>
        <strain evidence="4">AG4-RS23</strain>
    </source>
</reference>
<dbReference type="Pfam" id="PF00583">
    <property type="entry name" value="Acetyltransf_1"/>
    <property type="match status" value="1"/>
</dbReference>
<feature type="compositionally biased region" description="Basic and acidic residues" evidence="1">
    <location>
        <begin position="263"/>
        <end position="279"/>
    </location>
</feature>
<feature type="domain" description="N-acetyltransferase" evidence="2">
    <location>
        <begin position="42"/>
        <end position="212"/>
    </location>
</feature>
<evidence type="ECO:0000313" key="3">
    <source>
        <dbReference type="EMBL" id="CAE6502810.1"/>
    </source>
</evidence>
<accession>A0A8H3D459</accession>